<organism evidence="1 2">
    <name type="scientific">Anabaenopsis tanganyikae CS-531</name>
    <dbReference type="NCBI Taxonomy" id="2785304"/>
    <lineage>
        <taxon>Bacteria</taxon>
        <taxon>Bacillati</taxon>
        <taxon>Cyanobacteriota</taxon>
        <taxon>Cyanophyceae</taxon>
        <taxon>Nostocales</taxon>
        <taxon>Nodulariaceae</taxon>
        <taxon>Anabaenopsis</taxon>
        <taxon>Anabaenopsis tanganyikae</taxon>
    </lineage>
</organism>
<gene>
    <name evidence="1" type="ORF">NWP22_12180</name>
</gene>
<protein>
    <submittedName>
        <fullName evidence="1">Uncharacterized protein</fullName>
    </submittedName>
</protein>
<reference evidence="1 2" key="1">
    <citation type="journal article" date="2023" name="J. Phycol.">
        <title>Chrysosporum ovalisporum is synonymous with the true-branching cyanobacterium Umezakia natans (Nostocales/Aphanizomenonaceae).</title>
        <authorList>
            <person name="McGregor G.B."/>
            <person name="Sendall B.C."/>
            <person name="Niiyama Y."/>
            <person name="Tuji A."/>
            <person name="Willis A."/>
        </authorList>
    </citation>
    <scope>NUCLEOTIDE SEQUENCE [LARGE SCALE GENOMIC DNA]</scope>
    <source>
        <strain evidence="1 2">CS-531</strain>
    </source>
</reference>
<evidence type="ECO:0000313" key="2">
    <source>
        <dbReference type="Proteomes" id="UP001159386"/>
    </source>
</evidence>
<sequence>MGIPCIVPFDYADGNGLMLVVERSRNRDRPLDVPFDYGDGNGDRSPVRRCPPHKIYNLNVCALFTLKMV</sequence>
<dbReference type="EMBL" id="JANQDF010000120">
    <property type="protein sequence ID" value="MDH6106617.1"/>
    <property type="molecule type" value="Genomic_DNA"/>
</dbReference>
<comment type="caution">
    <text evidence="1">The sequence shown here is derived from an EMBL/GenBank/DDBJ whole genome shotgun (WGS) entry which is preliminary data.</text>
</comment>
<dbReference type="RefSeq" id="WP_280801944.1">
    <property type="nucleotide sequence ID" value="NZ_JANQDF010000120.1"/>
</dbReference>
<dbReference type="Proteomes" id="UP001159386">
    <property type="component" value="Unassembled WGS sequence"/>
</dbReference>
<keyword evidence="2" id="KW-1185">Reference proteome</keyword>
<name>A0ABT6KFF9_9CYAN</name>
<proteinExistence type="predicted"/>
<evidence type="ECO:0000313" key="1">
    <source>
        <dbReference type="EMBL" id="MDH6106617.1"/>
    </source>
</evidence>
<accession>A0ABT6KFF9</accession>